<dbReference type="CDD" id="cd10146">
    <property type="entry name" value="LabA_like_C"/>
    <property type="match status" value="1"/>
</dbReference>
<feature type="domain" description="HTH OST-type" evidence="2">
    <location>
        <begin position="192"/>
        <end position="271"/>
    </location>
</feature>
<evidence type="ECO:0000256" key="1">
    <source>
        <dbReference type="SAM" id="MobiDB-lite"/>
    </source>
</evidence>
<accession>E8N0G4</accession>
<dbReference type="Pfam" id="PF12872">
    <property type="entry name" value="OST-HTH"/>
    <property type="match status" value="1"/>
</dbReference>
<dbReference type="HOGENOM" id="CLU_034061_0_0_0"/>
<dbReference type="PROSITE" id="PS51644">
    <property type="entry name" value="HTH_OST"/>
    <property type="match status" value="1"/>
</dbReference>
<dbReference type="InterPro" id="IPR025605">
    <property type="entry name" value="OST-HTH/LOTUS_dom"/>
</dbReference>
<feature type="region of interest" description="Disordered" evidence="1">
    <location>
        <begin position="153"/>
        <end position="187"/>
    </location>
</feature>
<keyword evidence="4" id="KW-1185">Reference proteome</keyword>
<dbReference type="Gene3D" id="3.40.50.1010">
    <property type="entry name" value="5'-nuclease"/>
    <property type="match status" value="1"/>
</dbReference>
<dbReference type="PANTHER" id="PTHR35811:SF1">
    <property type="entry name" value="HTH OST-TYPE DOMAIN-CONTAINING PROTEIN"/>
    <property type="match status" value="1"/>
</dbReference>
<dbReference type="eggNOG" id="COG1432">
    <property type="taxonomic scope" value="Bacteria"/>
</dbReference>
<gene>
    <name evidence="3" type="ordered locus">ANT_26870</name>
</gene>
<dbReference type="KEGG" id="atm:ANT_26870"/>
<sequence length="271" mass="30392">MDSEQSAIRSRRIAMLIDGDNAQPSLIGDMLAETSKYGTVIIRRIYGDWTTANMNGWKEVLQTYAIQPIQQFRYTIGKNATDSAMIIDAMDILYEDRVEGFCLVSSDSDYTRLATRIREKGIFVMGIGKSTTPRAFVNACDVFVFTENLQKKNLPAPKPRPQSASASRRKTEKNGKTEKQEEKAPAVESDALANLPLDLLRQAYDLAVGDDGWAFLGLMGTHLRQLDPSFDPRTYGFKQLSMLIKALPDLFETKVGKRGDGTFNVYVRLKE</sequence>
<dbReference type="STRING" id="926569.ANT_26870"/>
<dbReference type="InParanoid" id="E8N0G4"/>
<reference evidence="3 4" key="1">
    <citation type="submission" date="2010-12" db="EMBL/GenBank/DDBJ databases">
        <title>Whole genome sequence of Anaerolinea thermophila UNI-1.</title>
        <authorList>
            <person name="Narita-Yamada S."/>
            <person name="Kishi E."/>
            <person name="Watanabe Y."/>
            <person name="Takasaki K."/>
            <person name="Ankai A."/>
            <person name="Oguchi A."/>
            <person name="Fukui S."/>
            <person name="Takahashi M."/>
            <person name="Yashiro I."/>
            <person name="Hosoyama A."/>
            <person name="Sekiguchi Y."/>
            <person name="Hanada S."/>
            <person name="Fujita N."/>
        </authorList>
    </citation>
    <scope>NUCLEOTIDE SEQUENCE [LARGE SCALE GENOMIC DNA]</scope>
    <source>
        <strain evidence="4">DSM 14523 / JCM 11388 / NBRC 100420 / UNI-1</strain>
    </source>
</reference>
<dbReference type="OrthoDB" id="2379772at2"/>
<dbReference type="AlphaFoldDB" id="E8N0G4"/>
<proteinExistence type="predicted"/>
<dbReference type="RefSeq" id="WP_013561065.1">
    <property type="nucleotide sequence ID" value="NC_014960.1"/>
</dbReference>
<feature type="compositionally biased region" description="Basic and acidic residues" evidence="1">
    <location>
        <begin position="172"/>
        <end position="185"/>
    </location>
</feature>
<dbReference type="Proteomes" id="UP000008922">
    <property type="component" value="Chromosome"/>
</dbReference>
<dbReference type="CDD" id="cd11297">
    <property type="entry name" value="PIN_LabA-like_N_1"/>
    <property type="match status" value="1"/>
</dbReference>
<evidence type="ECO:0000259" key="2">
    <source>
        <dbReference type="PROSITE" id="PS51644"/>
    </source>
</evidence>
<organism evidence="3 4">
    <name type="scientific">Anaerolinea thermophila (strain DSM 14523 / JCM 11388 / NBRC 100420 / UNI-1)</name>
    <dbReference type="NCBI Taxonomy" id="926569"/>
    <lineage>
        <taxon>Bacteria</taxon>
        <taxon>Bacillati</taxon>
        <taxon>Chloroflexota</taxon>
        <taxon>Anaerolineae</taxon>
        <taxon>Anaerolineales</taxon>
        <taxon>Anaerolineaceae</taxon>
        <taxon>Anaerolinea</taxon>
    </lineage>
</organism>
<dbReference type="EMBL" id="AP012029">
    <property type="protein sequence ID" value="BAJ64713.1"/>
    <property type="molecule type" value="Genomic_DNA"/>
</dbReference>
<dbReference type="Pfam" id="PF01936">
    <property type="entry name" value="NYN"/>
    <property type="match status" value="1"/>
</dbReference>
<dbReference type="GO" id="GO:0004540">
    <property type="term" value="F:RNA nuclease activity"/>
    <property type="evidence" value="ECO:0007669"/>
    <property type="project" value="InterPro"/>
</dbReference>
<dbReference type="PANTHER" id="PTHR35811">
    <property type="entry name" value="SLR1870 PROTEIN"/>
    <property type="match status" value="1"/>
</dbReference>
<name>E8N0G4_ANATU</name>
<dbReference type="Gene3D" id="3.30.420.610">
    <property type="entry name" value="LOTUS domain-like"/>
    <property type="match status" value="1"/>
</dbReference>
<dbReference type="InterPro" id="IPR021139">
    <property type="entry name" value="NYN"/>
</dbReference>
<evidence type="ECO:0000313" key="3">
    <source>
        <dbReference type="EMBL" id="BAJ64713.1"/>
    </source>
</evidence>
<evidence type="ECO:0000313" key="4">
    <source>
        <dbReference type="Proteomes" id="UP000008922"/>
    </source>
</evidence>
<dbReference type="InterPro" id="IPR041966">
    <property type="entry name" value="LOTUS-like"/>
</dbReference>
<protein>
    <recommendedName>
        <fullName evidence="2">HTH OST-type domain-containing protein</fullName>
    </recommendedName>
</protein>